<evidence type="ECO:0000256" key="13">
    <source>
        <dbReference type="ARBA" id="ARBA00023014"/>
    </source>
</evidence>
<organism evidence="19 20">
    <name type="scientific">Gossypium barbadense</name>
    <name type="common">Sea Island cotton</name>
    <name type="synonym">Hibiscus barbadensis</name>
    <dbReference type="NCBI Taxonomy" id="3634"/>
    <lineage>
        <taxon>Eukaryota</taxon>
        <taxon>Viridiplantae</taxon>
        <taxon>Streptophyta</taxon>
        <taxon>Embryophyta</taxon>
        <taxon>Tracheophyta</taxon>
        <taxon>Spermatophyta</taxon>
        <taxon>Magnoliopsida</taxon>
        <taxon>eudicotyledons</taxon>
        <taxon>Gunneridae</taxon>
        <taxon>Pentapetalae</taxon>
        <taxon>rosids</taxon>
        <taxon>malvids</taxon>
        <taxon>Malvales</taxon>
        <taxon>Malvaceae</taxon>
        <taxon>Malvoideae</taxon>
        <taxon>Gossypium</taxon>
    </lineage>
</organism>
<reference evidence="19 20" key="1">
    <citation type="submission" date="2015-01" db="EMBL/GenBank/DDBJ databases">
        <title>Genome of allotetraploid Gossypium barbadense reveals genomic plasticity and fiber elongation in cotton evolution.</title>
        <authorList>
            <person name="Chen X."/>
            <person name="Liu X."/>
            <person name="Zhao B."/>
            <person name="Zheng H."/>
            <person name="Hu Y."/>
            <person name="Lu G."/>
            <person name="Yang C."/>
            <person name="Chen J."/>
            <person name="Shan C."/>
            <person name="Zhang L."/>
            <person name="Zhou Y."/>
            <person name="Wang L."/>
            <person name="Guo W."/>
            <person name="Bai Y."/>
            <person name="Ruan J."/>
            <person name="Shangguan X."/>
            <person name="Mao Y."/>
            <person name="Jiang J."/>
            <person name="Zhu Y."/>
            <person name="Lei J."/>
            <person name="Kang H."/>
            <person name="Chen S."/>
            <person name="He X."/>
            <person name="Wang R."/>
            <person name="Wang Y."/>
            <person name="Chen J."/>
            <person name="Wang L."/>
            <person name="Yu S."/>
            <person name="Wang B."/>
            <person name="Wei J."/>
            <person name="Song S."/>
            <person name="Lu X."/>
            <person name="Gao Z."/>
            <person name="Gu W."/>
            <person name="Deng X."/>
            <person name="Ma D."/>
            <person name="Wang S."/>
            <person name="Liang W."/>
            <person name="Fang L."/>
            <person name="Cai C."/>
            <person name="Zhu X."/>
            <person name="Zhou B."/>
            <person name="Zhang Y."/>
            <person name="Chen Z."/>
            <person name="Xu S."/>
            <person name="Zhu R."/>
            <person name="Wang S."/>
            <person name="Zhang T."/>
            <person name="Zhao G."/>
        </authorList>
    </citation>
    <scope>NUCLEOTIDE SEQUENCE [LARGE SCALE GENOMIC DNA]</scope>
    <source>
        <strain evidence="20">cv. Xinhai21</strain>
        <tissue evidence="19">Leaf</tissue>
    </source>
</reference>
<protein>
    <recommendedName>
        <fullName evidence="17">glutamate synthase (ferredoxin)</fullName>
        <ecNumber evidence="17">1.4.7.1</ecNumber>
    </recommendedName>
</protein>
<feature type="domain" description="Glutamine amidotransferase type-2" evidence="18">
    <location>
        <begin position="140"/>
        <end position="391"/>
    </location>
</feature>
<evidence type="ECO:0000256" key="8">
    <source>
        <dbReference type="ARBA" id="ARBA00022643"/>
    </source>
</evidence>
<keyword evidence="8" id="KW-0288">FMN</keyword>
<sequence length="391" mass="42720">MSLASSLVQVGNSTCLLLSLNKPSHIPQLNVSPKNHRKTRTLRCSFTRKSLVPLEKKFLRTHFDGGALDQKGYSRDLNCGPGRVFGRVAFIAVAEITDDIVVIAHIASEGRGRLGVQSALSGVPEKPLDLYDLTFNKESCGVGFVAELSGDSCPKTMTDALEMLIRMSHRGACGCETNSGDGAGILLALPHDFYVTEDVGFELPPSGEYAVGMFFFPTSESRREVADSLEHSVLGWRSVPTDNSGLDNSALQTQPIIEQVFLTPTPRSKADLERQVSMVAIRAALNLQHGGVRDFYICSLSSRTIVYKGQLKPDQLQNYYYADLGNERFTSYMALMPTLPSSGVISRGMRGQAVESTLANQVCERGVKSLWMQFKFISSTFNTMGRAINAG</sequence>
<dbReference type="PROSITE" id="PS51278">
    <property type="entry name" value="GATASE_TYPE_2"/>
    <property type="match status" value="1"/>
</dbReference>
<evidence type="ECO:0000256" key="9">
    <source>
        <dbReference type="ARBA" id="ARBA00022723"/>
    </source>
</evidence>
<keyword evidence="7" id="KW-0285">Flavoprotein</keyword>
<dbReference type="GO" id="GO:0046872">
    <property type="term" value="F:metal ion binding"/>
    <property type="evidence" value="ECO:0007669"/>
    <property type="project" value="UniProtKB-KW"/>
</dbReference>
<evidence type="ECO:0000256" key="4">
    <source>
        <dbReference type="ARBA" id="ARBA00004909"/>
    </source>
</evidence>
<comment type="cofactor">
    <cofactor evidence="1">
        <name>FMN</name>
        <dbReference type="ChEBI" id="CHEBI:58210"/>
    </cofactor>
</comment>
<evidence type="ECO:0000256" key="17">
    <source>
        <dbReference type="ARBA" id="ARBA00039085"/>
    </source>
</evidence>
<keyword evidence="15" id="KW-0003">3Fe-4S</keyword>
<evidence type="ECO:0000313" key="19">
    <source>
        <dbReference type="EMBL" id="PPS09313.1"/>
    </source>
</evidence>
<evidence type="ECO:0000259" key="18">
    <source>
        <dbReference type="PROSITE" id="PS51278"/>
    </source>
</evidence>
<keyword evidence="13" id="KW-0411">Iron-sulfur</keyword>
<evidence type="ECO:0000256" key="12">
    <source>
        <dbReference type="ARBA" id="ARBA00023004"/>
    </source>
</evidence>
<comment type="pathway">
    <text evidence="16">Amino-acid biosynthesis; L-glutamate biosynthesis via GLT pathway; L-glutamate from 2-oxoglutarate and L-glutamine (ferredoxin route): step 1/1.</text>
</comment>
<dbReference type="PANTHER" id="PTHR11938:SF133">
    <property type="entry name" value="GLUTAMATE SYNTHASE (NADH)"/>
    <property type="match status" value="1"/>
</dbReference>
<evidence type="ECO:0000256" key="11">
    <source>
        <dbReference type="ARBA" id="ARBA00023002"/>
    </source>
</evidence>
<accession>A0A2P5Y141</accession>
<evidence type="ECO:0000256" key="16">
    <source>
        <dbReference type="ARBA" id="ARBA00037928"/>
    </source>
</evidence>
<evidence type="ECO:0000313" key="20">
    <source>
        <dbReference type="Proteomes" id="UP000239757"/>
    </source>
</evidence>
<dbReference type="Gene3D" id="3.60.20.10">
    <property type="entry name" value="Glutamine Phosphoribosylpyrophosphate, subunit 1, domain 1"/>
    <property type="match status" value="1"/>
</dbReference>
<comment type="similarity">
    <text evidence="5">Belongs to the glutamate synthase family.</text>
</comment>
<dbReference type="EC" id="1.4.7.1" evidence="17"/>
<comment type="pathway">
    <text evidence="4">Nitrogen metabolism.</text>
</comment>
<evidence type="ECO:0000256" key="5">
    <source>
        <dbReference type="ARBA" id="ARBA00009716"/>
    </source>
</evidence>
<dbReference type="AlphaFoldDB" id="A0A2P5Y141"/>
<dbReference type="SUPFAM" id="SSF56235">
    <property type="entry name" value="N-terminal nucleophile aminohydrolases (Ntn hydrolases)"/>
    <property type="match status" value="1"/>
</dbReference>
<gene>
    <name evidence="19" type="ORF">GOBAR_AA11330</name>
</gene>
<evidence type="ECO:0000256" key="10">
    <source>
        <dbReference type="ARBA" id="ARBA00022962"/>
    </source>
</evidence>
<evidence type="ECO:0000256" key="15">
    <source>
        <dbReference type="ARBA" id="ARBA00023291"/>
    </source>
</evidence>
<keyword evidence="10" id="KW-0315">Glutamine amidotransferase</keyword>
<evidence type="ECO:0000256" key="14">
    <source>
        <dbReference type="ARBA" id="ARBA00023164"/>
    </source>
</evidence>
<evidence type="ECO:0000256" key="2">
    <source>
        <dbReference type="ARBA" id="ARBA00001927"/>
    </source>
</evidence>
<dbReference type="InterPro" id="IPR017932">
    <property type="entry name" value="GATase_2_dom"/>
</dbReference>
<name>A0A2P5Y141_GOSBA</name>
<proteinExistence type="inferred from homology"/>
<evidence type="ECO:0000256" key="7">
    <source>
        <dbReference type="ARBA" id="ARBA00022630"/>
    </source>
</evidence>
<dbReference type="Proteomes" id="UP000239757">
    <property type="component" value="Unassembled WGS sequence"/>
</dbReference>
<keyword evidence="12" id="KW-0408">Iron</keyword>
<dbReference type="OrthoDB" id="1935369at2759"/>
<comment type="pathway">
    <text evidence="3">Energy metabolism; nitrogen metabolism.</text>
</comment>
<keyword evidence="6" id="KW-0028">Amino-acid biosynthesis</keyword>
<keyword evidence="14" id="KW-0314">Glutamate biosynthesis</keyword>
<dbReference type="GO" id="GO:0016040">
    <property type="term" value="F:glutamate synthase (NADH) activity"/>
    <property type="evidence" value="ECO:0007669"/>
    <property type="project" value="TreeGrafter"/>
</dbReference>
<dbReference type="GO" id="GO:0006537">
    <property type="term" value="P:glutamate biosynthetic process"/>
    <property type="evidence" value="ECO:0007669"/>
    <property type="project" value="UniProtKB-KW"/>
</dbReference>
<dbReference type="InterPro" id="IPR029055">
    <property type="entry name" value="Ntn_hydrolases_N"/>
</dbReference>
<dbReference type="Pfam" id="PF00310">
    <property type="entry name" value="GATase_2"/>
    <property type="match status" value="1"/>
</dbReference>
<dbReference type="GO" id="GO:0019676">
    <property type="term" value="P:ammonia assimilation cycle"/>
    <property type="evidence" value="ECO:0007669"/>
    <property type="project" value="TreeGrafter"/>
</dbReference>
<dbReference type="PANTHER" id="PTHR11938">
    <property type="entry name" value="FAD NADPH DEHYDROGENASE/OXIDOREDUCTASE"/>
    <property type="match status" value="1"/>
</dbReference>
<dbReference type="GO" id="GO:0051538">
    <property type="term" value="F:3 iron, 4 sulfur cluster binding"/>
    <property type="evidence" value="ECO:0007669"/>
    <property type="project" value="UniProtKB-KW"/>
</dbReference>
<evidence type="ECO:0000256" key="6">
    <source>
        <dbReference type="ARBA" id="ARBA00022605"/>
    </source>
</evidence>
<comment type="cofactor">
    <cofactor evidence="2">
        <name>[3Fe-4S] cluster</name>
        <dbReference type="ChEBI" id="CHEBI:21137"/>
    </cofactor>
</comment>
<dbReference type="EMBL" id="KZ663872">
    <property type="protein sequence ID" value="PPS09313.1"/>
    <property type="molecule type" value="Genomic_DNA"/>
</dbReference>
<dbReference type="GO" id="GO:0016041">
    <property type="term" value="F:glutamate synthase (ferredoxin) activity"/>
    <property type="evidence" value="ECO:0007669"/>
    <property type="project" value="UniProtKB-EC"/>
</dbReference>
<keyword evidence="11" id="KW-0560">Oxidoreductase</keyword>
<evidence type="ECO:0000256" key="1">
    <source>
        <dbReference type="ARBA" id="ARBA00001917"/>
    </source>
</evidence>
<keyword evidence="9" id="KW-0479">Metal-binding</keyword>
<evidence type="ECO:0000256" key="3">
    <source>
        <dbReference type="ARBA" id="ARBA00004802"/>
    </source>
</evidence>
<dbReference type="InterPro" id="IPR050711">
    <property type="entry name" value="ET-N_metabolism_enzyme"/>
</dbReference>